<organism evidence="2 3">
    <name type="scientific">Slackia piriformis</name>
    <dbReference type="NCBI Taxonomy" id="626934"/>
    <lineage>
        <taxon>Bacteria</taxon>
        <taxon>Bacillati</taxon>
        <taxon>Actinomycetota</taxon>
        <taxon>Coriobacteriia</taxon>
        <taxon>Eggerthellales</taxon>
        <taxon>Eggerthellaceae</taxon>
        <taxon>Slackia</taxon>
    </lineage>
</organism>
<evidence type="ECO:0000313" key="3">
    <source>
        <dbReference type="Proteomes" id="UP000727506"/>
    </source>
</evidence>
<dbReference type="AlphaFoldDB" id="A0A943UY81"/>
<dbReference type="Proteomes" id="UP000727506">
    <property type="component" value="Unassembled WGS sequence"/>
</dbReference>
<gene>
    <name evidence="2" type="ORF">KH142_05450</name>
</gene>
<feature type="transmembrane region" description="Helical" evidence="1">
    <location>
        <begin position="123"/>
        <end position="147"/>
    </location>
</feature>
<feature type="transmembrane region" description="Helical" evidence="1">
    <location>
        <begin position="208"/>
        <end position="227"/>
    </location>
</feature>
<evidence type="ECO:0000313" key="2">
    <source>
        <dbReference type="EMBL" id="MBS6940913.1"/>
    </source>
</evidence>
<feature type="transmembrane region" description="Helical" evidence="1">
    <location>
        <begin position="247"/>
        <end position="267"/>
    </location>
</feature>
<dbReference type="GO" id="GO:0009390">
    <property type="term" value="C:dimethyl sulfoxide reductase complex"/>
    <property type="evidence" value="ECO:0007669"/>
    <property type="project" value="TreeGrafter"/>
</dbReference>
<name>A0A943UY81_9ACTN</name>
<feature type="transmembrane region" description="Helical" evidence="1">
    <location>
        <begin position="12"/>
        <end position="36"/>
    </location>
</feature>
<protein>
    <submittedName>
        <fullName evidence="2">Dimethyl sulfoxide reductase anchor subunit</fullName>
        <ecNumber evidence="2">1.8.5.3</ecNumber>
    </submittedName>
</protein>
<reference evidence="2" key="1">
    <citation type="submission" date="2021-02" db="EMBL/GenBank/DDBJ databases">
        <title>Infant gut strain persistence is associated with maternal origin, phylogeny, and functional potential including surface adhesion and iron acquisition.</title>
        <authorList>
            <person name="Lou Y.C."/>
        </authorList>
    </citation>
    <scope>NUCLEOTIDE SEQUENCE</scope>
    <source>
        <strain evidence="2">L2_039_000G1_dasL2_039_000G1_concoct_11</strain>
    </source>
</reference>
<dbReference type="PANTHER" id="PTHR38095">
    <property type="entry name" value="ANAEROBIC DIMETHYL SULFOXIDE REDUCTASE CHAIN YNFH"/>
    <property type="match status" value="1"/>
</dbReference>
<comment type="caution">
    <text evidence="2">The sequence shown here is derived from an EMBL/GenBank/DDBJ whole genome shotgun (WGS) entry which is preliminary data.</text>
</comment>
<feature type="transmembrane region" description="Helical" evidence="1">
    <location>
        <begin position="48"/>
        <end position="72"/>
    </location>
</feature>
<keyword evidence="2" id="KW-0560">Oxidoreductase</keyword>
<feature type="transmembrane region" description="Helical" evidence="1">
    <location>
        <begin position="159"/>
        <end position="178"/>
    </location>
</feature>
<keyword evidence="1" id="KW-0812">Transmembrane</keyword>
<feature type="transmembrane region" description="Helical" evidence="1">
    <location>
        <begin position="92"/>
        <end position="111"/>
    </location>
</feature>
<dbReference type="Pfam" id="PF04976">
    <property type="entry name" value="DmsC"/>
    <property type="match status" value="1"/>
</dbReference>
<keyword evidence="1" id="KW-1133">Transmembrane helix</keyword>
<feature type="transmembrane region" description="Helical" evidence="1">
    <location>
        <begin position="279"/>
        <end position="302"/>
    </location>
</feature>
<dbReference type="EMBL" id="JAGZSV010000084">
    <property type="protein sequence ID" value="MBS6940913.1"/>
    <property type="molecule type" value="Genomic_DNA"/>
</dbReference>
<dbReference type="GO" id="GO:0009389">
    <property type="term" value="F:dimethyl sulfoxide reductase activity"/>
    <property type="evidence" value="ECO:0007669"/>
    <property type="project" value="TreeGrafter"/>
</dbReference>
<dbReference type="PANTHER" id="PTHR38095:SF3">
    <property type="entry name" value="ANAEROBIC DIMETHYL SULFOXIDE REDUCTASE, SUBUNIT C"/>
    <property type="match status" value="1"/>
</dbReference>
<dbReference type="GO" id="GO:0005886">
    <property type="term" value="C:plasma membrane"/>
    <property type="evidence" value="ECO:0007669"/>
    <property type="project" value="TreeGrafter"/>
</dbReference>
<evidence type="ECO:0000256" key="1">
    <source>
        <dbReference type="SAM" id="Phobius"/>
    </source>
</evidence>
<dbReference type="InterPro" id="IPR007059">
    <property type="entry name" value="DmsC"/>
</dbReference>
<proteinExistence type="predicted"/>
<sequence>MVCGMQLALNEISLVLFTTLAPSGVVALILMGLPLLSGKAPEQMARRINQFMCIPLVVSMVGLVMSATHLGNPENVLYVFARVGVSPLSNEVAAAAVFLLLAGIYWLYSFARKPCVALQRAWFALLCCAGAVFVLLIAFAYAAPTIIAWNTPFVPLNLVLNSLTGGPLLALASLRLAVSQEASKEPCRPSPFDAAFPPGRSFLRFARVLLASSFLASIANVACMMLQSIGLGDIGNELATVAGLVPFYDVVIAVFAALCLLAFCLCVRSLRQNGRMAHAMAFAGCACALGGIFATRMSFYAMHLTVGLGM</sequence>
<dbReference type="GO" id="GO:0019645">
    <property type="term" value="P:anaerobic electron transport chain"/>
    <property type="evidence" value="ECO:0007669"/>
    <property type="project" value="InterPro"/>
</dbReference>
<accession>A0A943UY81</accession>
<keyword evidence="1" id="KW-0472">Membrane</keyword>
<dbReference type="EC" id="1.8.5.3" evidence="2"/>